<dbReference type="AlphaFoldDB" id="A0A2P5X5I1"/>
<accession>A0A2P5X5I1</accession>
<reference evidence="1 2" key="1">
    <citation type="submission" date="2015-01" db="EMBL/GenBank/DDBJ databases">
        <title>Genome of allotetraploid Gossypium barbadense reveals genomic plasticity and fiber elongation in cotton evolution.</title>
        <authorList>
            <person name="Chen X."/>
            <person name="Liu X."/>
            <person name="Zhao B."/>
            <person name="Zheng H."/>
            <person name="Hu Y."/>
            <person name="Lu G."/>
            <person name="Yang C."/>
            <person name="Chen J."/>
            <person name="Shan C."/>
            <person name="Zhang L."/>
            <person name="Zhou Y."/>
            <person name="Wang L."/>
            <person name="Guo W."/>
            <person name="Bai Y."/>
            <person name="Ruan J."/>
            <person name="Shangguan X."/>
            <person name="Mao Y."/>
            <person name="Jiang J."/>
            <person name="Zhu Y."/>
            <person name="Lei J."/>
            <person name="Kang H."/>
            <person name="Chen S."/>
            <person name="He X."/>
            <person name="Wang R."/>
            <person name="Wang Y."/>
            <person name="Chen J."/>
            <person name="Wang L."/>
            <person name="Yu S."/>
            <person name="Wang B."/>
            <person name="Wei J."/>
            <person name="Song S."/>
            <person name="Lu X."/>
            <person name="Gao Z."/>
            <person name="Gu W."/>
            <person name="Deng X."/>
            <person name="Ma D."/>
            <person name="Wang S."/>
            <person name="Liang W."/>
            <person name="Fang L."/>
            <person name="Cai C."/>
            <person name="Zhu X."/>
            <person name="Zhou B."/>
            <person name="Zhang Y."/>
            <person name="Chen Z."/>
            <person name="Xu S."/>
            <person name="Zhu R."/>
            <person name="Wang S."/>
            <person name="Zhang T."/>
            <person name="Zhao G."/>
        </authorList>
    </citation>
    <scope>NUCLEOTIDE SEQUENCE [LARGE SCALE GENOMIC DNA]</scope>
    <source>
        <strain evidence="2">cv. Xinhai21</strain>
        <tissue evidence="1">Leaf</tissue>
    </source>
</reference>
<organism evidence="1 2">
    <name type="scientific">Gossypium barbadense</name>
    <name type="common">Sea Island cotton</name>
    <name type="synonym">Hibiscus barbadensis</name>
    <dbReference type="NCBI Taxonomy" id="3634"/>
    <lineage>
        <taxon>Eukaryota</taxon>
        <taxon>Viridiplantae</taxon>
        <taxon>Streptophyta</taxon>
        <taxon>Embryophyta</taxon>
        <taxon>Tracheophyta</taxon>
        <taxon>Spermatophyta</taxon>
        <taxon>Magnoliopsida</taxon>
        <taxon>eudicotyledons</taxon>
        <taxon>Gunneridae</taxon>
        <taxon>Pentapetalae</taxon>
        <taxon>rosids</taxon>
        <taxon>malvids</taxon>
        <taxon>Malvales</taxon>
        <taxon>Malvaceae</taxon>
        <taxon>Malvoideae</taxon>
        <taxon>Gossypium</taxon>
    </lineage>
</organism>
<dbReference type="OrthoDB" id="998444at2759"/>
<dbReference type="EMBL" id="KZ665634">
    <property type="protein sequence ID" value="PPR98590.1"/>
    <property type="molecule type" value="Genomic_DNA"/>
</dbReference>
<dbReference type="Proteomes" id="UP000239757">
    <property type="component" value="Unassembled WGS sequence"/>
</dbReference>
<evidence type="ECO:0000313" key="2">
    <source>
        <dbReference type="Proteomes" id="UP000239757"/>
    </source>
</evidence>
<gene>
    <name evidence="1" type="ORF">GOBAR_AA22099</name>
</gene>
<name>A0A2P5X5I1_GOSBA</name>
<evidence type="ECO:0000313" key="1">
    <source>
        <dbReference type="EMBL" id="PPR98590.1"/>
    </source>
</evidence>
<sequence>MDLLGGPNYSQARVEGYLLSALLPISICEELDRLNRNFLWDGSTDLTHNHLVNWNQVELSYVIKWGTQLVIEELEISAVPVPIIFENSADVCYWGLESDAFEPITLIASGCTWEGVVHF</sequence>
<protein>
    <submittedName>
        <fullName evidence="1">Uncharacterized protein</fullName>
    </submittedName>
</protein>
<proteinExistence type="predicted"/>